<dbReference type="AlphaFoldDB" id="A0A8T2N0Z8"/>
<organism evidence="3 4">
    <name type="scientific">Albula glossodonta</name>
    <name type="common">roundjaw bonefish</name>
    <dbReference type="NCBI Taxonomy" id="121402"/>
    <lineage>
        <taxon>Eukaryota</taxon>
        <taxon>Metazoa</taxon>
        <taxon>Chordata</taxon>
        <taxon>Craniata</taxon>
        <taxon>Vertebrata</taxon>
        <taxon>Euteleostomi</taxon>
        <taxon>Actinopterygii</taxon>
        <taxon>Neopterygii</taxon>
        <taxon>Teleostei</taxon>
        <taxon>Albuliformes</taxon>
        <taxon>Albulidae</taxon>
        <taxon>Albula</taxon>
    </lineage>
</organism>
<feature type="non-terminal residue" evidence="3">
    <location>
        <position position="111"/>
    </location>
</feature>
<dbReference type="EMBL" id="JAFBMS010000592">
    <property type="protein sequence ID" value="KAG9330459.1"/>
    <property type="molecule type" value="Genomic_DNA"/>
</dbReference>
<keyword evidence="4" id="KW-1185">Reference proteome</keyword>
<evidence type="ECO:0000313" key="3">
    <source>
        <dbReference type="EMBL" id="KAG9331568.1"/>
    </source>
</evidence>
<feature type="region of interest" description="Disordered" evidence="1">
    <location>
        <begin position="1"/>
        <end position="47"/>
    </location>
</feature>
<accession>A0A8T2N0Z8</accession>
<name>A0A8T2N0Z8_9TELE</name>
<feature type="compositionally biased region" description="Basic and acidic residues" evidence="1">
    <location>
        <begin position="20"/>
        <end position="29"/>
    </location>
</feature>
<gene>
    <name evidence="3" type="ORF">JZ751_018840</name>
    <name evidence="2" type="ORF">JZ751_024433</name>
</gene>
<sequence>TRKETEQEEKRGKRRKRDGKRKEERECRGRQKQIRTESVGGRLAGLGGCTDQGPAELKTATALGIGLALHNSSTKPTPLSHRKRRLTNSHLHPASKEASFDCGLAPRVTEL</sequence>
<proteinExistence type="predicted"/>
<reference evidence="3" key="1">
    <citation type="thesis" date="2021" institute="BYU ScholarsArchive" country="Provo, UT, USA">
        <title>Applications of and Algorithms for Genome Assembly and Genomic Analyses with an Emphasis on Marine Teleosts.</title>
        <authorList>
            <person name="Pickett B.D."/>
        </authorList>
    </citation>
    <scope>NUCLEOTIDE SEQUENCE</scope>
    <source>
        <strain evidence="3">HI-2016</strain>
    </source>
</reference>
<evidence type="ECO:0000313" key="2">
    <source>
        <dbReference type="EMBL" id="KAG9330459.1"/>
    </source>
</evidence>
<dbReference type="Proteomes" id="UP000824540">
    <property type="component" value="Unassembled WGS sequence"/>
</dbReference>
<comment type="caution">
    <text evidence="3">The sequence shown here is derived from an EMBL/GenBank/DDBJ whole genome shotgun (WGS) entry which is preliminary data.</text>
</comment>
<evidence type="ECO:0000256" key="1">
    <source>
        <dbReference type="SAM" id="MobiDB-lite"/>
    </source>
</evidence>
<evidence type="ECO:0000313" key="4">
    <source>
        <dbReference type="Proteomes" id="UP000824540"/>
    </source>
</evidence>
<dbReference type="EMBL" id="JAFBMS010000322">
    <property type="protein sequence ID" value="KAG9331568.1"/>
    <property type="molecule type" value="Genomic_DNA"/>
</dbReference>
<feature type="compositionally biased region" description="Basic and acidic residues" evidence="1">
    <location>
        <begin position="1"/>
        <end position="11"/>
    </location>
</feature>
<protein>
    <submittedName>
        <fullName evidence="3">Uncharacterized protein</fullName>
    </submittedName>
</protein>